<sequence>MYSTKIIELPRLLDPRGNLSFFEDENQIPFKIKRAYWIYDVPGGGKRGLYAFRKSEVFIIAMSGSFDIVINNGPVEFKYSLNRSYYGLYIPPMNWLKMENFSTNSQALVVSSIIYDENDYIRDFEVFKKEKDEIRKQYRL</sequence>
<evidence type="ECO:0000259" key="1">
    <source>
        <dbReference type="Pfam" id="PF05523"/>
    </source>
</evidence>
<comment type="caution">
    <text evidence="2">The sequence shown here is derived from an EMBL/GenBank/DDBJ whole genome shotgun (WGS) entry which is preliminary data.</text>
</comment>
<evidence type="ECO:0000313" key="2">
    <source>
        <dbReference type="EMBL" id="MFD1316852.1"/>
    </source>
</evidence>
<dbReference type="InterPro" id="IPR014710">
    <property type="entry name" value="RmlC-like_jellyroll"/>
</dbReference>
<dbReference type="InterPro" id="IPR008894">
    <property type="entry name" value="QdtA_cupin_dom"/>
</dbReference>
<reference evidence="3" key="1">
    <citation type="journal article" date="2019" name="Int. J. Syst. Evol. Microbiol.">
        <title>The Global Catalogue of Microorganisms (GCM) 10K type strain sequencing project: providing services to taxonomists for standard genome sequencing and annotation.</title>
        <authorList>
            <consortium name="The Broad Institute Genomics Platform"/>
            <consortium name="The Broad Institute Genome Sequencing Center for Infectious Disease"/>
            <person name="Wu L."/>
            <person name="Ma J."/>
        </authorList>
    </citation>
    <scope>NUCLEOTIDE SEQUENCE [LARGE SCALE GENOMIC DNA]</scope>
    <source>
        <strain evidence="3">CCUG 61485</strain>
    </source>
</reference>
<dbReference type="SUPFAM" id="SSF51182">
    <property type="entry name" value="RmlC-like cupins"/>
    <property type="match status" value="1"/>
</dbReference>
<dbReference type="Proteomes" id="UP001597201">
    <property type="component" value="Unassembled WGS sequence"/>
</dbReference>
<dbReference type="EMBL" id="JBHTMY010000004">
    <property type="protein sequence ID" value="MFD1316852.1"/>
    <property type="molecule type" value="Genomic_DNA"/>
</dbReference>
<proteinExistence type="predicted"/>
<dbReference type="Gene3D" id="2.60.120.10">
    <property type="entry name" value="Jelly Rolls"/>
    <property type="match status" value="1"/>
</dbReference>
<dbReference type="Pfam" id="PF05523">
    <property type="entry name" value="FdtA"/>
    <property type="match status" value="1"/>
</dbReference>
<dbReference type="InterPro" id="IPR011051">
    <property type="entry name" value="RmlC_Cupin_sf"/>
</dbReference>
<keyword evidence="3" id="KW-1185">Reference proteome</keyword>
<gene>
    <name evidence="2" type="ORF">ACFQ39_14595</name>
</gene>
<evidence type="ECO:0000313" key="3">
    <source>
        <dbReference type="Proteomes" id="UP001597201"/>
    </source>
</evidence>
<name>A0ABW3Y728_9FLAO</name>
<organism evidence="2 3">
    <name type="scientific">Namhaeicola litoreus</name>
    <dbReference type="NCBI Taxonomy" id="1052145"/>
    <lineage>
        <taxon>Bacteria</taxon>
        <taxon>Pseudomonadati</taxon>
        <taxon>Bacteroidota</taxon>
        <taxon>Flavobacteriia</taxon>
        <taxon>Flavobacteriales</taxon>
        <taxon>Flavobacteriaceae</taxon>
        <taxon>Namhaeicola</taxon>
    </lineage>
</organism>
<feature type="domain" description="Sugar 3,4-ketoisomerase QdtA cupin" evidence="1">
    <location>
        <begin position="4"/>
        <end position="131"/>
    </location>
</feature>
<dbReference type="RefSeq" id="WP_377180300.1">
    <property type="nucleotide sequence ID" value="NZ_JBHTMY010000004.1"/>
</dbReference>
<dbReference type="CDD" id="cd20292">
    <property type="entry name" value="cupin_QdtA-like"/>
    <property type="match status" value="1"/>
</dbReference>
<accession>A0ABW3Y728</accession>
<protein>
    <submittedName>
        <fullName evidence="2">FdtA/QdtA family cupin domain-containing protein</fullName>
    </submittedName>
</protein>